<sequence length="195" mass="22395">MKDLLFPVKCSTIKQANDLVELFNYCFAQTQNTILVGDSEEPIYKPSNDACQYAQVIFTRDYFSSALHEIAHWCLAGTQRRTQIDYGYWYLPDGRDPHQQTQFEAVEVKPQAVEYAFSLASNITFRVSIDNLQGGQTSSEKFERAVEQQLVRFIQSGFNTRTQQFLEALHSFYATASLTTQQITEHEKTDYGARC</sequence>
<evidence type="ECO:0008006" key="3">
    <source>
        <dbReference type="Google" id="ProtNLM"/>
    </source>
</evidence>
<dbReference type="InterPro" id="IPR007411">
    <property type="entry name" value="EpmC"/>
</dbReference>
<protein>
    <recommendedName>
        <fullName evidence="3">Transporting ATPase</fullName>
    </recommendedName>
</protein>
<evidence type="ECO:0000313" key="2">
    <source>
        <dbReference type="Proteomes" id="UP000006251"/>
    </source>
</evidence>
<comment type="caution">
    <text evidence="1">The sequence shown here is derived from an EMBL/GenBank/DDBJ whole genome shotgun (WGS) entry which is preliminary data.</text>
</comment>
<dbReference type="AlphaFoldDB" id="K6ZJ32"/>
<dbReference type="RefSeq" id="WP_006014246.1">
    <property type="nucleotide sequence ID" value="NZ_BAEQ01000055.1"/>
</dbReference>
<dbReference type="Pfam" id="PF04315">
    <property type="entry name" value="EpmC"/>
    <property type="match status" value="1"/>
</dbReference>
<organism evidence="1 2">
    <name type="scientific">Brumicola pallidula DSM 14239 = ACAM 615</name>
    <dbReference type="NCBI Taxonomy" id="1121922"/>
    <lineage>
        <taxon>Bacteria</taxon>
        <taxon>Pseudomonadati</taxon>
        <taxon>Pseudomonadota</taxon>
        <taxon>Gammaproteobacteria</taxon>
        <taxon>Alteromonadales</taxon>
        <taxon>Alteromonadaceae</taxon>
        <taxon>Brumicola</taxon>
    </lineage>
</organism>
<keyword evidence="2" id="KW-1185">Reference proteome</keyword>
<proteinExistence type="predicted"/>
<gene>
    <name evidence="1" type="ORF">GPAL_3479</name>
</gene>
<name>K6ZJ32_9ALTE</name>
<evidence type="ECO:0000313" key="1">
    <source>
        <dbReference type="EMBL" id="GAC30327.1"/>
    </source>
</evidence>
<dbReference type="STRING" id="1121922.GCA_000428905_00835"/>
<accession>K6ZJ32</accession>
<dbReference type="Proteomes" id="UP000006251">
    <property type="component" value="Unassembled WGS sequence"/>
</dbReference>
<dbReference type="OrthoDB" id="5298591at2"/>
<reference evidence="2" key="1">
    <citation type="journal article" date="2014" name="Environ. Microbiol.">
        <title>Comparative genomics of the marine bacterial genus Glaciecola reveals the high degree of genomic diversity and genomic characteristic for cold adaptation.</title>
        <authorList>
            <person name="Qin Q.L."/>
            <person name="Xie B.B."/>
            <person name="Yu Y."/>
            <person name="Shu Y.L."/>
            <person name="Rong J.C."/>
            <person name="Zhang Y.J."/>
            <person name="Zhao D.L."/>
            <person name="Chen X.L."/>
            <person name="Zhang X.Y."/>
            <person name="Chen B."/>
            <person name="Zhou B.C."/>
            <person name="Zhang Y.Z."/>
        </authorList>
    </citation>
    <scope>NUCLEOTIDE SEQUENCE [LARGE SCALE GENOMIC DNA]</scope>
    <source>
        <strain evidence="2">ACAM 615</strain>
    </source>
</reference>
<dbReference type="EMBL" id="BAEQ01000055">
    <property type="protein sequence ID" value="GAC30327.1"/>
    <property type="molecule type" value="Genomic_DNA"/>
</dbReference>